<gene>
    <name evidence="1" type="ORF">METZ01_LOCUS249041</name>
</gene>
<organism evidence="1">
    <name type="scientific">marine metagenome</name>
    <dbReference type="NCBI Taxonomy" id="408172"/>
    <lineage>
        <taxon>unclassified sequences</taxon>
        <taxon>metagenomes</taxon>
        <taxon>ecological metagenomes</taxon>
    </lineage>
</organism>
<proteinExistence type="predicted"/>
<dbReference type="EMBL" id="UINC01065977">
    <property type="protein sequence ID" value="SVB96187.1"/>
    <property type="molecule type" value="Genomic_DNA"/>
</dbReference>
<sequence>MSQCSKCKGSFEEIDLIFIYENDKLILACKECKKNLDKKKET</sequence>
<accession>A0A382IAB5</accession>
<evidence type="ECO:0000313" key="1">
    <source>
        <dbReference type="EMBL" id="SVB96187.1"/>
    </source>
</evidence>
<reference evidence="1" key="1">
    <citation type="submission" date="2018-05" db="EMBL/GenBank/DDBJ databases">
        <authorList>
            <person name="Lanie J.A."/>
            <person name="Ng W.-L."/>
            <person name="Kazmierczak K.M."/>
            <person name="Andrzejewski T.M."/>
            <person name="Davidsen T.M."/>
            <person name="Wayne K.J."/>
            <person name="Tettelin H."/>
            <person name="Glass J.I."/>
            <person name="Rusch D."/>
            <person name="Podicherti R."/>
            <person name="Tsui H.-C.T."/>
            <person name="Winkler M.E."/>
        </authorList>
    </citation>
    <scope>NUCLEOTIDE SEQUENCE</scope>
</reference>
<protein>
    <submittedName>
        <fullName evidence="1">Uncharacterized protein</fullName>
    </submittedName>
</protein>
<dbReference type="AlphaFoldDB" id="A0A382IAB5"/>
<name>A0A382IAB5_9ZZZZ</name>